<dbReference type="EMBL" id="CAKLPZ010000001">
    <property type="protein sequence ID" value="CAH0999254.1"/>
    <property type="molecule type" value="Genomic_DNA"/>
</dbReference>
<accession>A0ABN8F5D9</accession>
<dbReference type="Proteomes" id="UP000837803">
    <property type="component" value="Unassembled WGS sequence"/>
</dbReference>
<organism evidence="1 2">
    <name type="scientific">Neolewinella maritima</name>
    <dbReference type="NCBI Taxonomy" id="1383882"/>
    <lineage>
        <taxon>Bacteria</taxon>
        <taxon>Pseudomonadati</taxon>
        <taxon>Bacteroidota</taxon>
        <taxon>Saprospiria</taxon>
        <taxon>Saprospirales</taxon>
        <taxon>Lewinellaceae</taxon>
        <taxon>Neolewinella</taxon>
    </lineage>
</organism>
<proteinExistence type="predicted"/>
<evidence type="ECO:0000313" key="1">
    <source>
        <dbReference type="EMBL" id="CAH0999254.1"/>
    </source>
</evidence>
<reference evidence="1" key="1">
    <citation type="submission" date="2021-12" db="EMBL/GenBank/DDBJ databases">
        <authorList>
            <person name="Rodrigo-Torres L."/>
            <person name="Arahal R. D."/>
            <person name="Lucena T."/>
        </authorList>
    </citation>
    <scope>NUCLEOTIDE SEQUENCE</scope>
    <source>
        <strain evidence="1">CECT 8419</strain>
    </source>
</reference>
<evidence type="ECO:0000313" key="2">
    <source>
        <dbReference type="Proteomes" id="UP000837803"/>
    </source>
</evidence>
<gene>
    <name evidence="1" type="ORF">LEM8419_00551</name>
</gene>
<comment type="caution">
    <text evidence="1">The sequence shown here is derived from an EMBL/GenBank/DDBJ whole genome shotgun (WGS) entry which is preliminary data.</text>
</comment>
<sequence>MLPQLRYTSRFRLRLRRLRSPLPPTVVATHWLDRIFQLFDLLYLFDLYEVVSNALSPELRGLTAREYHMLYPYFGDSVPYHRVRIDERAHLGPRSFRFYYVSFHTINSWGSIPLATLVHEMVHVWQYEQHGAVYIPRALVAQHTRSGYDYGGRAGLAAARSLADLNYEQQAAAVEDAFRLANGLPTRWMRGAKTSDLPDFEPFLSEIRYAIPPN</sequence>
<name>A0ABN8F5D9_9BACT</name>
<protein>
    <submittedName>
        <fullName evidence="1">Uncharacterized protein</fullName>
    </submittedName>
</protein>
<keyword evidence="2" id="KW-1185">Reference proteome</keyword>
<dbReference type="RefSeq" id="WP_238749444.1">
    <property type="nucleotide sequence ID" value="NZ_CAKLPZ010000001.1"/>
</dbReference>